<dbReference type="EMBL" id="JZKH01000158">
    <property type="protein sequence ID" value="KJS57984.1"/>
    <property type="molecule type" value="Genomic_DNA"/>
</dbReference>
<dbReference type="Proteomes" id="UP000033699">
    <property type="component" value="Unassembled WGS sequence"/>
</dbReference>
<reference evidence="1 2" key="1">
    <citation type="submission" date="2015-02" db="EMBL/GenBank/DDBJ databases">
        <authorList>
            <person name="Ju K.-S."/>
            <person name="Doroghazi J.R."/>
            <person name="Metcalf W."/>
        </authorList>
    </citation>
    <scope>NUCLEOTIDE SEQUENCE [LARGE SCALE GENOMIC DNA]</scope>
    <source>
        <strain evidence="1 2">ATCC 31215</strain>
    </source>
</reference>
<gene>
    <name evidence="1" type="ORF">VM95_36215</name>
</gene>
<dbReference type="PATRIC" id="fig|359131.3.peg.1961"/>
<name>A0A0F2T441_STRR3</name>
<organism evidence="1 2">
    <name type="scientific">Streptomyces rubellomurinus (strain ATCC 31215)</name>
    <dbReference type="NCBI Taxonomy" id="359131"/>
    <lineage>
        <taxon>Bacteria</taxon>
        <taxon>Bacillati</taxon>
        <taxon>Actinomycetota</taxon>
        <taxon>Actinomycetes</taxon>
        <taxon>Kitasatosporales</taxon>
        <taxon>Streptomycetaceae</taxon>
        <taxon>Streptomyces</taxon>
    </lineage>
</organism>
<dbReference type="AlphaFoldDB" id="A0A0F2T441"/>
<protein>
    <submittedName>
        <fullName evidence="1">Uncharacterized protein</fullName>
    </submittedName>
</protein>
<comment type="caution">
    <text evidence="1">The sequence shown here is derived from an EMBL/GenBank/DDBJ whole genome shotgun (WGS) entry which is preliminary data.</text>
</comment>
<keyword evidence="2" id="KW-1185">Reference proteome</keyword>
<evidence type="ECO:0000313" key="2">
    <source>
        <dbReference type="Proteomes" id="UP000033699"/>
    </source>
</evidence>
<evidence type="ECO:0000313" key="1">
    <source>
        <dbReference type="EMBL" id="KJS57984.1"/>
    </source>
</evidence>
<proteinExistence type="predicted"/>
<accession>A0A0F2T441</accession>
<dbReference type="RefSeq" id="WP_045705268.1">
    <property type="nucleotide sequence ID" value="NZ_JZKH01000158.1"/>
</dbReference>
<sequence length="166" mass="18057">MKYVELDARIGELTGVLSARRYLGALPRLAAELPPGAAAFATDPGHYDFTGQRCVKDLTLSRFDLGHGDTGTGTGTGTLELGFRHNCWKHEEDLVIRYRAVTDIRLDGLGEPSSWEDLGPLVLDEILPHGQGCTHELAFRPGRLTVTAADLTAEWIASDCPDARRG</sequence>
<dbReference type="OrthoDB" id="3871343at2"/>